<gene>
    <name evidence="2" type="ORF">LSAT_V11C300108010</name>
</gene>
<dbReference type="InterPro" id="IPR025476">
    <property type="entry name" value="Helitron_helicase-like"/>
</dbReference>
<name>A0A9R1W5S0_LACSA</name>
<feature type="domain" description="Helitron helicase-like" evidence="1">
    <location>
        <begin position="281"/>
        <end position="366"/>
    </location>
</feature>
<keyword evidence="3" id="KW-1185">Reference proteome</keyword>
<proteinExistence type="predicted"/>
<dbReference type="PANTHER" id="PTHR45786:SF77">
    <property type="entry name" value="HELITRON HELICASE-LIKE DOMAIN-CONTAINING PROTEIN-RELATED"/>
    <property type="match status" value="1"/>
</dbReference>
<comment type="caution">
    <text evidence="2">The sequence shown here is derived from an EMBL/GenBank/DDBJ whole genome shotgun (WGS) entry which is preliminary data.</text>
</comment>
<dbReference type="PANTHER" id="PTHR45786">
    <property type="entry name" value="DNA BINDING PROTEIN-LIKE"/>
    <property type="match status" value="1"/>
</dbReference>
<dbReference type="Proteomes" id="UP000235145">
    <property type="component" value="Unassembled WGS sequence"/>
</dbReference>
<dbReference type="EMBL" id="NBSK02000003">
    <property type="protein sequence ID" value="KAJ0216645.1"/>
    <property type="molecule type" value="Genomic_DNA"/>
</dbReference>
<protein>
    <recommendedName>
        <fullName evidence="1">Helitron helicase-like domain-containing protein</fullName>
    </recommendedName>
</protein>
<dbReference type="Pfam" id="PF14214">
    <property type="entry name" value="Helitron_like_N"/>
    <property type="match status" value="1"/>
</dbReference>
<reference evidence="2 3" key="1">
    <citation type="journal article" date="2017" name="Nat. Commun.">
        <title>Genome assembly with in vitro proximity ligation data and whole-genome triplication in lettuce.</title>
        <authorList>
            <person name="Reyes-Chin-Wo S."/>
            <person name="Wang Z."/>
            <person name="Yang X."/>
            <person name="Kozik A."/>
            <person name="Arikit S."/>
            <person name="Song C."/>
            <person name="Xia L."/>
            <person name="Froenicke L."/>
            <person name="Lavelle D.O."/>
            <person name="Truco M.J."/>
            <person name="Xia R."/>
            <person name="Zhu S."/>
            <person name="Xu C."/>
            <person name="Xu H."/>
            <person name="Xu X."/>
            <person name="Cox K."/>
            <person name="Korf I."/>
            <person name="Meyers B.C."/>
            <person name="Michelmore R.W."/>
        </authorList>
    </citation>
    <scope>NUCLEOTIDE SEQUENCE [LARGE SCALE GENOMIC DNA]</scope>
    <source>
        <strain evidence="3">cv. Salinas</strain>
        <tissue evidence="2">Seedlings</tissue>
    </source>
</reference>
<organism evidence="2 3">
    <name type="scientific">Lactuca sativa</name>
    <name type="common">Garden lettuce</name>
    <dbReference type="NCBI Taxonomy" id="4236"/>
    <lineage>
        <taxon>Eukaryota</taxon>
        <taxon>Viridiplantae</taxon>
        <taxon>Streptophyta</taxon>
        <taxon>Embryophyta</taxon>
        <taxon>Tracheophyta</taxon>
        <taxon>Spermatophyta</taxon>
        <taxon>Magnoliopsida</taxon>
        <taxon>eudicotyledons</taxon>
        <taxon>Gunneridae</taxon>
        <taxon>Pentapetalae</taxon>
        <taxon>asterids</taxon>
        <taxon>campanulids</taxon>
        <taxon>Asterales</taxon>
        <taxon>Asteraceae</taxon>
        <taxon>Cichorioideae</taxon>
        <taxon>Cichorieae</taxon>
        <taxon>Lactucinae</taxon>
        <taxon>Lactuca</taxon>
    </lineage>
</organism>
<evidence type="ECO:0000313" key="2">
    <source>
        <dbReference type="EMBL" id="KAJ0216645.1"/>
    </source>
</evidence>
<evidence type="ECO:0000313" key="3">
    <source>
        <dbReference type="Proteomes" id="UP000235145"/>
    </source>
</evidence>
<accession>A0A9R1W5S0</accession>
<dbReference type="AlphaFoldDB" id="A0A9R1W5S0"/>
<sequence>MAVPTKRTRRDVASSSGGVDIGGRRKYRRLDRLSVLPQYHDCGDCSWVCEFCGALFWYVERAVNVSTAAHARAYNSMFSMTSFGANIHEDVNDSRGPYVFKISGQISHKIGSLSPDPVKGPRFLQLYLFDTDHEVENRLWAFDDCKGSNLDPIVVRFLVDFFAANNEYVRTFKTAKQMAEASNLESYAVLLFNTVPDRRYDLPSAGSLGCIVSGDDTTATTYDIIVHSQSGRPQRISKLHPSYRPLQYPLLFPYGEEGWSPRLKLGNQRGAAAQNLTVNMYYAYYIHAHQHIWSPIVNSSRLFQQYLVDAYTCIEEGRLEYIKQIFGPITLVGDREAAVVGKRVFLPASFIGGPWFMYNHYLDALLSHPKTGTAETFWGG</sequence>
<evidence type="ECO:0000259" key="1">
    <source>
        <dbReference type="Pfam" id="PF14214"/>
    </source>
</evidence>